<proteinExistence type="predicted"/>
<evidence type="ECO:0000313" key="2">
    <source>
        <dbReference type="EMBL" id="MFC4653360.1"/>
    </source>
</evidence>
<accession>A0ABV9JIR0</accession>
<dbReference type="PANTHER" id="PTHR37038">
    <property type="entry name" value="TRANSCRIPTIONAL REGULATOR-RELATED"/>
    <property type="match status" value="1"/>
</dbReference>
<dbReference type="Pfam" id="PF21259">
    <property type="entry name" value="Rgg_C"/>
    <property type="match status" value="1"/>
</dbReference>
<dbReference type="InterPro" id="IPR053163">
    <property type="entry name" value="HTH-type_regulator_Rgg"/>
</dbReference>
<dbReference type="NCBIfam" id="TIGR01716">
    <property type="entry name" value="RGG_Cterm"/>
    <property type="match status" value="1"/>
</dbReference>
<dbReference type="CDD" id="cd00093">
    <property type="entry name" value="HTH_XRE"/>
    <property type="match status" value="1"/>
</dbReference>
<reference evidence="3" key="1">
    <citation type="journal article" date="2019" name="Int. J. Syst. Evol. Microbiol.">
        <title>The Global Catalogue of Microorganisms (GCM) 10K type strain sequencing project: providing services to taxonomists for standard genome sequencing and annotation.</title>
        <authorList>
            <consortium name="The Broad Institute Genomics Platform"/>
            <consortium name="The Broad Institute Genome Sequencing Center for Infectious Disease"/>
            <person name="Wu L."/>
            <person name="Ma J."/>
        </authorList>
    </citation>
    <scope>NUCLEOTIDE SEQUENCE [LARGE SCALE GENOMIC DNA]</scope>
    <source>
        <strain evidence="3">CCUG 63287</strain>
    </source>
</reference>
<protein>
    <submittedName>
        <fullName evidence="2">Rgg/GadR/MutR family transcriptional regulator</fullName>
    </submittedName>
</protein>
<organism evidence="2 3">
    <name type="scientific">Lactococcus nasutitermitis</name>
    <dbReference type="NCBI Taxonomy" id="1652957"/>
    <lineage>
        <taxon>Bacteria</taxon>
        <taxon>Bacillati</taxon>
        <taxon>Bacillota</taxon>
        <taxon>Bacilli</taxon>
        <taxon>Lactobacillales</taxon>
        <taxon>Streptococcaceae</taxon>
        <taxon>Lactococcus</taxon>
    </lineage>
</organism>
<dbReference type="PANTHER" id="PTHR37038:SF12">
    <property type="entry name" value="TRANSCRIPTIONAL REGULATOR"/>
    <property type="match status" value="1"/>
</dbReference>
<dbReference type="EMBL" id="JBHSGD010000010">
    <property type="protein sequence ID" value="MFC4653360.1"/>
    <property type="molecule type" value="Genomic_DNA"/>
</dbReference>
<evidence type="ECO:0000313" key="3">
    <source>
        <dbReference type="Proteomes" id="UP001595987"/>
    </source>
</evidence>
<sequence length="298" mass="35523">MEAKILGLVFRECRELKNMSLAKAAGDFSHSLNYITSKTQLSRFERGIEDITFQKILALVENIGLSFEEYLYHVRNYSLDDSTDLFQRLVYLNETKDFAGLEKIYQNLLVSYNKTSAPHTYWKMQIIRQNFENYGYKDYKVTPEEHLAAADYLFSMLEWGELEVQLYVFTDLGEQLRYDYARELLKRTEFFQKLPQNKRRIITIIKGITYEAINNNNREIATEFLEKYRQLLNVPFVDVQNRKEFMLVEGEYYYLVGKFAKGRKTLENVLTAYEMLQYPQSATNIKKRIEKLEKKYRN</sequence>
<feature type="domain" description="HTH-type transcriptional regulator Rgg C-terminal" evidence="1">
    <location>
        <begin position="130"/>
        <end position="286"/>
    </location>
</feature>
<dbReference type="InterPro" id="IPR010057">
    <property type="entry name" value="Transcription_activator_Rgg_C"/>
</dbReference>
<evidence type="ECO:0000259" key="1">
    <source>
        <dbReference type="Pfam" id="PF21259"/>
    </source>
</evidence>
<comment type="caution">
    <text evidence="2">The sequence shown here is derived from an EMBL/GenBank/DDBJ whole genome shotgun (WGS) entry which is preliminary data.</text>
</comment>
<dbReference type="RefSeq" id="WP_213536538.1">
    <property type="nucleotide sequence ID" value="NZ_BOVQ01000007.1"/>
</dbReference>
<keyword evidence="3" id="KW-1185">Reference proteome</keyword>
<dbReference type="InterPro" id="IPR001387">
    <property type="entry name" value="Cro/C1-type_HTH"/>
</dbReference>
<gene>
    <name evidence="2" type="ORF">ACFO26_10645</name>
</gene>
<dbReference type="Proteomes" id="UP001595987">
    <property type="component" value="Unassembled WGS sequence"/>
</dbReference>
<name>A0ABV9JIR0_9LACT</name>